<evidence type="ECO:0000256" key="1">
    <source>
        <dbReference type="SAM" id="Coils"/>
    </source>
</evidence>
<dbReference type="SUPFAM" id="SSF48371">
    <property type="entry name" value="ARM repeat"/>
    <property type="match status" value="1"/>
</dbReference>
<feature type="coiled-coil region" evidence="1">
    <location>
        <begin position="507"/>
        <end position="534"/>
    </location>
</feature>
<dbReference type="Pfam" id="PF24714">
    <property type="entry name" value="TOR1L1_N"/>
    <property type="match status" value="1"/>
</dbReference>
<comment type="caution">
    <text evidence="4">The sequence shown here is derived from an EMBL/GenBank/DDBJ whole genome shotgun (WGS) entry which is preliminary data.</text>
</comment>
<dbReference type="EMBL" id="CAWUPB010001168">
    <property type="protein sequence ID" value="CAK7345823.1"/>
    <property type="molecule type" value="Genomic_DNA"/>
</dbReference>
<dbReference type="Proteomes" id="UP001314170">
    <property type="component" value="Unassembled WGS sequence"/>
</dbReference>
<keyword evidence="1" id="KW-0175">Coiled coil</keyword>
<evidence type="ECO:0000313" key="5">
    <source>
        <dbReference type="Proteomes" id="UP001314170"/>
    </source>
</evidence>
<accession>A0AAV1S4Q0</accession>
<dbReference type="InterPro" id="IPR034085">
    <property type="entry name" value="TOG"/>
</dbReference>
<dbReference type="InterPro" id="IPR057600">
    <property type="entry name" value="TORTIFOLIA1/SINE1-2_N"/>
</dbReference>
<organism evidence="4 5">
    <name type="scientific">Dovyalis caffra</name>
    <dbReference type="NCBI Taxonomy" id="77055"/>
    <lineage>
        <taxon>Eukaryota</taxon>
        <taxon>Viridiplantae</taxon>
        <taxon>Streptophyta</taxon>
        <taxon>Embryophyta</taxon>
        <taxon>Tracheophyta</taxon>
        <taxon>Spermatophyta</taxon>
        <taxon>Magnoliopsida</taxon>
        <taxon>eudicotyledons</taxon>
        <taxon>Gunneridae</taxon>
        <taxon>Pentapetalae</taxon>
        <taxon>rosids</taxon>
        <taxon>fabids</taxon>
        <taxon>Malpighiales</taxon>
        <taxon>Salicaceae</taxon>
        <taxon>Flacourtieae</taxon>
        <taxon>Dovyalis</taxon>
    </lineage>
</organism>
<proteinExistence type="predicted"/>
<dbReference type="InterPro" id="IPR033337">
    <property type="entry name" value="TORTIFOLIA1/SINE1-2"/>
</dbReference>
<feature type="compositionally biased region" description="Polar residues" evidence="2">
    <location>
        <begin position="583"/>
        <end position="598"/>
    </location>
</feature>
<dbReference type="Pfam" id="PF24713">
    <property type="entry name" value="TOR1L1_C"/>
    <property type="match status" value="1"/>
</dbReference>
<dbReference type="Gene3D" id="1.25.10.10">
    <property type="entry name" value="Leucine-rich Repeat Variant"/>
    <property type="match status" value="2"/>
</dbReference>
<keyword evidence="5" id="KW-1185">Reference proteome</keyword>
<sequence length="902" mass="99469">MKAHSQMKARGSSRVHAQQVVFELKQKVVLALNKLADRDTCQIGVDELQKMAECLTPDGVAPFLSCILDTDKEQKSAVRKECVRLIGTLVSFHEGFVGPHLSKMVASVVKRLKDPDSVVRDACVETMGVLASKLSNHGDEGDGVFVMLVKPLFEALGEQNKQVQSGSALCLARVIDNSHDPPVSILQRMLARTMKLLKNPHFMAKPAVIELNRSIIQAGGAPSQNILSAAMASFQEALKNSDWTTRKAASVALGEIASSGASCFGTFRASCIRSLESCRFDKVKPVRDTVQHALQYWKSLPGSDTPEPSETGSSIKENFYGGDYSDVTSASDVVRKDATLSRVVSDSNKRRIPLSATKLCQNYVDSHHPKAEDWHIEIAVPKKNNISLADLQNEESEGSSITKTVERMSAGVLSPPDVRCEYLPMDDKQDSSSVSNIVADNFETKFVTVSHGLLENGSSFKSRGRNQQFASEGINSEEQIYSAQMRDRRSLDSTVTENSFQTLHGCCSQVASEMACIRKQLLELENKQSNLMELLQVFSTGVMDNLSILQSKVSGLEHEVDRITQVLMQEARRSDSAISRLMKQNQSVSSPRLSTYTPRPSVDIRNRQPSLLSTKNSDIWEEKTFSRSRPINSAKHGTEMWTNPSVKTSRNAIGKDMLKRSGQGAQSMGQTRKVESVFASISSPNSRQSGPESKNCTWQCVRGFLCEGDLESAYEEALCSGDELVLIELIDRTGPVLDSLSPKTAGDVLSTLASYFLEHQFTNSIIPWLQQVVDLSAINGPDYLVLSAKTRREFFCAIQEAVNMEFSNPAERRSISQLAMKLRQLWALLTCGDQNGIAPAMEEFLIVLAPSEAWFPIHLLLGRWDSSRFDAGCCTAMFSRMSSLLVVNALDCCSKNRKKQGL</sequence>
<reference evidence="4 5" key="1">
    <citation type="submission" date="2024-01" db="EMBL/GenBank/DDBJ databases">
        <authorList>
            <person name="Waweru B."/>
        </authorList>
    </citation>
    <scope>NUCLEOTIDE SEQUENCE [LARGE SCALE GENOMIC DNA]</scope>
</reference>
<name>A0AAV1S4Q0_9ROSI</name>
<protein>
    <recommendedName>
        <fullName evidence="3">TOG domain-containing protein</fullName>
    </recommendedName>
</protein>
<dbReference type="InterPro" id="IPR057599">
    <property type="entry name" value="TORTIFOLIA1/TORL1-2_C"/>
</dbReference>
<feature type="region of interest" description="Disordered" evidence="2">
    <location>
        <begin position="583"/>
        <end position="605"/>
    </location>
</feature>
<dbReference type="PANTHER" id="PTHR31355">
    <property type="entry name" value="MICROTUBULE-ASSOCIATED PROTEIN TORTIFOLIA1"/>
    <property type="match status" value="1"/>
</dbReference>
<gene>
    <name evidence="4" type="ORF">DCAF_LOCUS18485</name>
</gene>
<dbReference type="SMART" id="SM01349">
    <property type="entry name" value="TOG"/>
    <property type="match status" value="1"/>
</dbReference>
<evidence type="ECO:0000313" key="4">
    <source>
        <dbReference type="EMBL" id="CAK7345823.1"/>
    </source>
</evidence>
<dbReference type="PANTHER" id="PTHR31355:SF22">
    <property type="entry name" value="TORTIFOLIA1-LIKE PROTEIN 2"/>
    <property type="match status" value="1"/>
</dbReference>
<evidence type="ECO:0000256" key="2">
    <source>
        <dbReference type="SAM" id="MobiDB-lite"/>
    </source>
</evidence>
<feature type="region of interest" description="Disordered" evidence="2">
    <location>
        <begin position="299"/>
        <end position="318"/>
    </location>
</feature>
<feature type="domain" description="TOG" evidence="3">
    <location>
        <begin position="50"/>
        <end position="289"/>
    </location>
</feature>
<evidence type="ECO:0000259" key="3">
    <source>
        <dbReference type="SMART" id="SM01349"/>
    </source>
</evidence>
<dbReference type="GO" id="GO:0005874">
    <property type="term" value="C:microtubule"/>
    <property type="evidence" value="ECO:0007669"/>
    <property type="project" value="InterPro"/>
</dbReference>
<dbReference type="InterPro" id="IPR011989">
    <property type="entry name" value="ARM-like"/>
</dbReference>
<dbReference type="GO" id="GO:0008017">
    <property type="term" value="F:microtubule binding"/>
    <property type="evidence" value="ECO:0007669"/>
    <property type="project" value="InterPro"/>
</dbReference>
<feature type="compositionally biased region" description="Polar residues" evidence="2">
    <location>
        <begin position="306"/>
        <end position="316"/>
    </location>
</feature>
<dbReference type="AlphaFoldDB" id="A0AAV1S4Q0"/>
<dbReference type="InterPro" id="IPR016024">
    <property type="entry name" value="ARM-type_fold"/>
</dbReference>